<feature type="compositionally biased region" description="Polar residues" evidence="1">
    <location>
        <begin position="147"/>
        <end position="161"/>
    </location>
</feature>
<feature type="region of interest" description="Disordered" evidence="1">
    <location>
        <begin position="12"/>
        <end position="72"/>
    </location>
</feature>
<dbReference type="Proteomes" id="UP001176521">
    <property type="component" value="Unassembled WGS sequence"/>
</dbReference>
<dbReference type="AlphaFoldDB" id="A0AAN6JLY4"/>
<feature type="compositionally biased region" description="Low complexity" evidence="1">
    <location>
        <begin position="223"/>
        <end position="257"/>
    </location>
</feature>
<feature type="compositionally biased region" description="Basic and acidic residues" evidence="1">
    <location>
        <begin position="200"/>
        <end position="216"/>
    </location>
</feature>
<keyword evidence="3" id="KW-1185">Reference proteome</keyword>
<feature type="compositionally biased region" description="Basic and acidic residues" evidence="1">
    <location>
        <begin position="763"/>
        <end position="774"/>
    </location>
</feature>
<sequence length="807" mass="84352">MSLAMASTVAATAPAAAASTSRIDQHELDLQPGKRPSYATREPSQASTISSADTETYMSPSLGIPVSTSSSTLSSDTHAAAIAAGALMPLSHASYPENVDTLGLEEVDDADATIANQAYPPRSQKQRSFSSSSSSTGTVSPSATILPPSSLSRRNGTGDSTSPDEDEHRTSPALGTGSGQVARGGRLNSYPPVSEEDNEAREVEKNLERWAAEERQRRKALRASRTSSLLAPPAASALARRLSSLRRSPSTNPQGRPIGIGGLEGGAGGSPGEQVPLEELAEEEGSVGSSAANRRSAYGSHRISSQGGSAGLLRKLNGPNGGRESVSSVDSYTSADALTRSGSNTNLHRAGAAAALAGGLSSVHDPDIVGPTSPDATPTGKQVGFFEIDGTPNGITMRSPDRGLLDLEHVSEGDPASNGTPRASQRTAADGRSAAMGSKLKGKARALDYEGQGGSEGSTGRNPFADQADERFNEEGDVSGVSMTLDEGLASPPRGGDARGPSRTPQVRVTSDDDDESAAGTKSAYRHASHYQSSSLSRSSSSYASTTLPAYAKPKPSALRPIVTVGREAPATLERQRREARLSQQYGGKRTGGGTGSEGSLPPSIVATDADAEREADLAEAAAAEMGDANAGAGSGTSSRSRSGSGSGSYSMQSGGKSYGRSGPKSHRALGKRRSHRTIAEGDEPEDDDDPEAEGSDLSPSGPSGLKQPKRRSTHDSRFNEVGLDDDEDDEEYDYDDEEDRDQEWSAARRRRAAANAVAAAAQRERAEEEERNRAERKMWWTEWLCGCGRHAMDEDEQQYGKTNPMG</sequence>
<feature type="compositionally biased region" description="Basic and acidic residues" evidence="1">
    <location>
        <begin position="399"/>
        <end position="412"/>
    </location>
</feature>
<feature type="compositionally biased region" description="Low complexity" evidence="1">
    <location>
        <begin position="530"/>
        <end position="548"/>
    </location>
</feature>
<feature type="compositionally biased region" description="Low complexity" evidence="1">
    <location>
        <begin position="128"/>
        <end position="144"/>
    </location>
</feature>
<feature type="compositionally biased region" description="Gly residues" evidence="1">
    <location>
        <begin position="258"/>
        <end position="271"/>
    </location>
</feature>
<feature type="compositionally biased region" description="Polar residues" evidence="1">
    <location>
        <begin position="417"/>
        <end position="427"/>
    </location>
</feature>
<accession>A0AAN6JLY4</accession>
<evidence type="ECO:0000313" key="3">
    <source>
        <dbReference type="Proteomes" id="UP001176521"/>
    </source>
</evidence>
<proteinExistence type="predicted"/>
<gene>
    <name evidence="2" type="ORF">OC842_001768</name>
</gene>
<reference evidence="2" key="1">
    <citation type="journal article" date="2023" name="PhytoFront">
        <title>Draft Genome Resources of Seven Strains of Tilletia horrida, Causal Agent of Kernel Smut of Rice.</title>
        <authorList>
            <person name="Khanal S."/>
            <person name="Antony Babu S."/>
            <person name="Zhou X.G."/>
        </authorList>
    </citation>
    <scope>NUCLEOTIDE SEQUENCE</scope>
    <source>
        <strain evidence="2">TX3</strain>
    </source>
</reference>
<organism evidence="2 3">
    <name type="scientific">Tilletia horrida</name>
    <dbReference type="NCBI Taxonomy" id="155126"/>
    <lineage>
        <taxon>Eukaryota</taxon>
        <taxon>Fungi</taxon>
        <taxon>Dikarya</taxon>
        <taxon>Basidiomycota</taxon>
        <taxon>Ustilaginomycotina</taxon>
        <taxon>Exobasidiomycetes</taxon>
        <taxon>Tilletiales</taxon>
        <taxon>Tilletiaceae</taxon>
        <taxon>Tilletia</taxon>
    </lineage>
</organism>
<feature type="region of interest" description="Disordered" evidence="1">
    <location>
        <begin position="361"/>
        <end position="774"/>
    </location>
</feature>
<dbReference type="EMBL" id="JAPDMQ010000066">
    <property type="protein sequence ID" value="KAK0537072.1"/>
    <property type="molecule type" value="Genomic_DNA"/>
</dbReference>
<feature type="compositionally biased region" description="Acidic residues" evidence="1">
    <location>
        <begin position="681"/>
        <end position="695"/>
    </location>
</feature>
<evidence type="ECO:0000313" key="2">
    <source>
        <dbReference type="EMBL" id="KAK0537072.1"/>
    </source>
</evidence>
<feature type="compositionally biased region" description="Basic residues" evidence="1">
    <location>
        <begin position="664"/>
        <end position="677"/>
    </location>
</feature>
<evidence type="ECO:0000256" key="1">
    <source>
        <dbReference type="SAM" id="MobiDB-lite"/>
    </source>
</evidence>
<feature type="compositionally biased region" description="Low complexity" evidence="1">
    <location>
        <begin position="12"/>
        <end position="21"/>
    </location>
</feature>
<feature type="compositionally biased region" description="Low complexity" evidence="1">
    <location>
        <begin position="619"/>
        <end position="660"/>
    </location>
</feature>
<protein>
    <submittedName>
        <fullName evidence="2">Uncharacterized protein</fullName>
    </submittedName>
</protein>
<comment type="caution">
    <text evidence="2">The sequence shown here is derived from an EMBL/GenBank/DDBJ whole genome shotgun (WGS) entry which is preliminary data.</text>
</comment>
<feature type="compositionally biased region" description="Acidic residues" evidence="1">
    <location>
        <begin position="723"/>
        <end position="742"/>
    </location>
</feature>
<feature type="compositionally biased region" description="Low complexity" evidence="1">
    <location>
        <begin position="696"/>
        <end position="706"/>
    </location>
</feature>
<feature type="compositionally biased region" description="Polar residues" evidence="1">
    <location>
        <begin position="42"/>
        <end position="59"/>
    </location>
</feature>
<feature type="region of interest" description="Disordered" evidence="1">
    <location>
        <begin position="116"/>
        <end position="331"/>
    </location>
</feature>
<name>A0AAN6JLY4_9BASI</name>